<dbReference type="InParanoid" id="A0EGT5"/>
<sequence length="137" mass="14931">MNCKTLVLVVLAFTAVQVFGEPVAVSQSFTANDFSDADGWTVAGAPAHVTECSGTKMFGGFGKFGARAVASKAFELPPHSYINIKLQFWKIDSWDIKKLMSLLMTNQHGQESSNTTKGRDKSVAKEVTGRKWSLIIT</sequence>
<proteinExistence type="predicted"/>
<feature type="chain" id="PRO_5002624476" evidence="1">
    <location>
        <begin position="21"/>
        <end position="137"/>
    </location>
</feature>
<evidence type="ECO:0000313" key="2">
    <source>
        <dbReference type="EMBL" id="CAK94526.1"/>
    </source>
</evidence>
<dbReference type="RefSeq" id="XP_001461899.1">
    <property type="nucleotide sequence ID" value="XM_001461862.1"/>
</dbReference>
<name>A0EGT5_PARTE</name>
<dbReference type="GeneID" id="5047684"/>
<evidence type="ECO:0000256" key="1">
    <source>
        <dbReference type="SAM" id="SignalP"/>
    </source>
</evidence>
<organism evidence="2 3">
    <name type="scientific">Paramecium tetraurelia</name>
    <dbReference type="NCBI Taxonomy" id="5888"/>
    <lineage>
        <taxon>Eukaryota</taxon>
        <taxon>Sar</taxon>
        <taxon>Alveolata</taxon>
        <taxon>Ciliophora</taxon>
        <taxon>Intramacronucleata</taxon>
        <taxon>Oligohymenophorea</taxon>
        <taxon>Peniculida</taxon>
        <taxon>Parameciidae</taxon>
        <taxon>Paramecium</taxon>
    </lineage>
</organism>
<dbReference type="Proteomes" id="UP000000600">
    <property type="component" value="Unassembled WGS sequence"/>
</dbReference>
<dbReference type="AlphaFoldDB" id="A0EGT5"/>
<keyword evidence="1" id="KW-0732">Signal</keyword>
<dbReference type="HOGENOM" id="CLU_1869129_0_0_1"/>
<evidence type="ECO:0000313" key="3">
    <source>
        <dbReference type="Proteomes" id="UP000000600"/>
    </source>
</evidence>
<reference evidence="2 3" key="1">
    <citation type="journal article" date="2006" name="Nature">
        <title>Global trends of whole-genome duplications revealed by the ciliate Paramecium tetraurelia.</title>
        <authorList>
            <consortium name="Genoscope"/>
            <person name="Aury J.-M."/>
            <person name="Jaillon O."/>
            <person name="Duret L."/>
            <person name="Noel B."/>
            <person name="Jubin C."/>
            <person name="Porcel B.M."/>
            <person name="Segurens B."/>
            <person name="Daubin V."/>
            <person name="Anthouard V."/>
            <person name="Aiach N."/>
            <person name="Arnaiz O."/>
            <person name="Billaut A."/>
            <person name="Beisson J."/>
            <person name="Blanc I."/>
            <person name="Bouhouche K."/>
            <person name="Camara F."/>
            <person name="Duharcourt S."/>
            <person name="Guigo R."/>
            <person name="Gogendeau D."/>
            <person name="Katinka M."/>
            <person name="Keller A.-M."/>
            <person name="Kissmehl R."/>
            <person name="Klotz C."/>
            <person name="Koll F."/>
            <person name="Le Moue A."/>
            <person name="Lepere C."/>
            <person name="Malinsky S."/>
            <person name="Nowacki M."/>
            <person name="Nowak J.K."/>
            <person name="Plattner H."/>
            <person name="Poulain J."/>
            <person name="Ruiz F."/>
            <person name="Serrano V."/>
            <person name="Zagulski M."/>
            <person name="Dessen P."/>
            <person name="Betermier M."/>
            <person name="Weissenbach J."/>
            <person name="Scarpelli C."/>
            <person name="Schachter V."/>
            <person name="Sperling L."/>
            <person name="Meyer E."/>
            <person name="Cohen J."/>
            <person name="Wincker P."/>
        </authorList>
    </citation>
    <scope>NUCLEOTIDE SEQUENCE [LARGE SCALE GENOMIC DNA]</scope>
    <source>
        <strain evidence="2 3">Stock d4-2</strain>
    </source>
</reference>
<feature type="signal peptide" evidence="1">
    <location>
        <begin position="1"/>
        <end position="20"/>
    </location>
</feature>
<dbReference type="PANTHER" id="PTHR39767:SF2">
    <property type="entry name" value="CHROMOSOME UNDETERMINED SCAFFOLD_1, WHOLE GENOME SHOTGUN SEQUENCE"/>
    <property type="match status" value="1"/>
</dbReference>
<protein>
    <submittedName>
        <fullName evidence="2">Uncharacterized protein</fullName>
    </submittedName>
</protein>
<dbReference type="EMBL" id="CT868678">
    <property type="protein sequence ID" value="CAK94526.1"/>
    <property type="molecule type" value="Genomic_DNA"/>
</dbReference>
<dbReference type="KEGG" id="ptm:GSPATT00026850001"/>
<gene>
    <name evidence="2" type="ORF">GSPATT00026850001</name>
</gene>
<keyword evidence="3" id="KW-1185">Reference proteome</keyword>
<accession>A0EGT5</accession>
<dbReference type="PANTHER" id="PTHR39767">
    <property type="entry name" value="CALCIUM/CALMODULIN-BINDING MEMBRANE PROTEIN PCM4-RELATED"/>
    <property type="match status" value="1"/>
</dbReference>